<gene>
    <name evidence="6" type="ORF">E0H45_23485</name>
</gene>
<dbReference type="GO" id="GO:0003723">
    <property type="term" value="F:RNA binding"/>
    <property type="evidence" value="ECO:0007669"/>
    <property type="project" value="InterPro"/>
</dbReference>
<sequence>MSASDRRVREVFIELSDTLVDDFDVIEFLDRLAAHCSELLGVSACGILLADHHGALNLVAASTEQARLVELTQLQTLQGPCFEAFSTGRPVQHPDLRNAHGRWPRFTAAAVSGGYLSVQALPMRLRDTVLGAVNLFSRTTGELDADTITLGQALADAATIGIVHQRALARQEIVTEQLQNALNSRILIEQAKGFLSHSLDIDVDDAFALMRSYARANNRRLTEVADDIVQTRLTLTPAPAPE</sequence>
<accession>A0A4R0H5B6</accession>
<dbReference type="PROSITE" id="PS50921">
    <property type="entry name" value="ANTAR"/>
    <property type="match status" value="1"/>
</dbReference>
<dbReference type="InterPro" id="IPR005561">
    <property type="entry name" value="ANTAR"/>
</dbReference>
<dbReference type="Pfam" id="PF13185">
    <property type="entry name" value="GAF_2"/>
    <property type="match status" value="1"/>
</dbReference>
<keyword evidence="2" id="KW-0418">Kinase</keyword>
<dbReference type="Pfam" id="PF03861">
    <property type="entry name" value="ANTAR"/>
    <property type="match status" value="1"/>
</dbReference>
<keyword evidence="7" id="KW-1185">Reference proteome</keyword>
<dbReference type="InterPro" id="IPR011006">
    <property type="entry name" value="CheY-like_superfamily"/>
</dbReference>
<name>A0A4R0H5B6_9ACTN</name>
<dbReference type="SUPFAM" id="SSF52172">
    <property type="entry name" value="CheY-like"/>
    <property type="match status" value="1"/>
</dbReference>
<evidence type="ECO:0000256" key="3">
    <source>
        <dbReference type="ARBA" id="ARBA00023015"/>
    </source>
</evidence>
<dbReference type="InterPro" id="IPR003018">
    <property type="entry name" value="GAF"/>
</dbReference>
<keyword evidence="3" id="KW-0805">Transcription regulation</keyword>
<evidence type="ECO:0000256" key="1">
    <source>
        <dbReference type="ARBA" id="ARBA00022679"/>
    </source>
</evidence>
<feature type="domain" description="ANTAR" evidence="5">
    <location>
        <begin position="168"/>
        <end position="229"/>
    </location>
</feature>
<keyword evidence="1" id="KW-0808">Transferase</keyword>
<evidence type="ECO:0000313" key="7">
    <source>
        <dbReference type="Proteomes" id="UP000292346"/>
    </source>
</evidence>
<dbReference type="SUPFAM" id="SSF55781">
    <property type="entry name" value="GAF domain-like"/>
    <property type="match status" value="1"/>
</dbReference>
<dbReference type="Gene3D" id="3.30.450.40">
    <property type="match status" value="1"/>
</dbReference>
<evidence type="ECO:0000259" key="5">
    <source>
        <dbReference type="PROSITE" id="PS50921"/>
    </source>
</evidence>
<evidence type="ECO:0000313" key="6">
    <source>
        <dbReference type="EMBL" id="TCC05033.1"/>
    </source>
</evidence>
<dbReference type="AlphaFoldDB" id="A0A4R0H5B6"/>
<proteinExistence type="predicted"/>
<dbReference type="InterPro" id="IPR029016">
    <property type="entry name" value="GAF-like_dom_sf"/>
</dbReference>
<dbReference type="SMART" id="SM01012">
    <property type="entry name" value="ANTAR"/>
    <property type="match status" value="1"/>
</dbReference>
<dbReference type="InterPro" id="IPR036388">
    <property type="entry name" value="WH-like_DNA-bd_sf"/>
</dbReference>
<dbReference type="PIRSF" id="PIRSF036625">
    <property type="entry name" value="GAF_ANTAR"/>
    <property type="match status" value="1"/>
</dbReference>
<comment type="caution">
    <text evidence="6">The sequence shown here is derived from an EMBL/GenBank/DDBJ whole genome shotgun (WGS) entry which is preliminary data.</text>
</comment>
<keyword evidence="4" id="KW-0804">Transcription</keyword>
<dbReference type="GO" id="GO:0016301">
    <property type="term" value="F:kinase activity"/>
    <property type="evidence" value="ECO:0007669"/>
    <property type="project" value="UniProtKB-KW"/>
</dbReference>
<dbReference type="InterPro" id="IPR012074">
    <property type="entry name" value="GAF_ANTAR"/>
</dbReference>
<dbReference type="RefSeq" id="WP_131340913.1">
    <property type="nucleotide sequence ID" value="NZ_SJJZ01000003.1"/>
</dbReference>
<dbReference type="Gene3D" id="1.10.10.10">
    <property type="entry name" value="Winged helix-like DNA-binding domain superfamily/Winged helix DNA-binding domain"/>
    <property type="match status" value="1"/>
</dbReference>
<evidence type="ECO:0000256" key="4">
    <source>
        <dbReference type="ARBA" id="ARBA00023163"/>
    </source>
</evidence>
<protein>
    <submittedName>
        <fullName evidence="6">ANTAR domain-containing protein</fullName>
    </submittedName>
</protein>
<reference evidence="6 7" key="1">
    <citation type="submission" date="2019-02" db="EMBL/GenBank/DDBJ databases">
        <title>Kribbella capetownensis sp. nov. and Kribbella speibonae sp. nov., isolated from soil.</title>
        <authorList>
            <person name="Curtis S.M."/>
            <person name="Norton I."/>
            <person name="Everest G.J."/>
            <person name="Meyers P.R."/>
        </authorList>
    </citation>
    <scope>NUCLEOTIDE SEQUENCE [LARGE SCALE GENOMIC DNA]</scope>
    <source>
        <strain evidence="6 7">KCTC 29219</strain>
    </source>
</reference>
<evidence type="ECO:0000256" key="2">
    <source>
        <dbReference type="ARBA" id="ARBA00022777"/>
    </source>
</evidence>
<dbReference type="SMART" id="SM00065">
    <property type="entry name" value="GAF"/>
    <property type="match status" value="1"/>
</dbReference>
<dbReference type="OrthoDB" id="3683444at2"/>
<dbReference type="Proteomes" id="UP000292346">
    <property type="component" value="Unassembled WGS sequence"/>
</dbReference>
<dbReference type="EMBL" id="SJJZ01000003">
    <property type="protein sequence ID" value="TCC05033.1"/>
    <property type="molecule type" value="Genomic_DNA"/>
</dbReference>
<organism evidence="6 7">
    <name type="scientific">Kribbella soli</name>
    <dbReference type="NCBI Taxonomy" id="1124743"/>
    <lineage>
        <taxon>Bacteria</taxon>
        <taxon>Bacillati</taxon>
        <taxon>Actinomycetota</taxon>
        <taxon>Actinomycetes</taxon>
        <taxon>Propionibacteriales</taxon>
        <taxon>Kribbellaceae</taxon>
        <taxon>Kribbella</taxon>
    </lineage>
</organism>